<protein>
    <submittedName>
        <fullName evidence="3">Uncharacterized protein</fullName>
    </submittedName>
</protein>
<evidence type="ECO:0000313" key="4">
    <source>
        <dbReference type="Proteomes" id="UP000000763"/>
    </source>
</evidence>
<reference evidence="4" key="4">
    <citation type="journal article" date="2008" name="Nucleic Acids Res.">
        <title>The rice annotation project database (RAP-DB): 2008 update.</title>
        <authorList>
            <consortium name="The rice annotation project (RAP)"/>
        </authorList>
    </citation>
    <scope>GENOME REANNOTATION</scope>
    <source>
        <strain evidence="4">cv. Nipponbare</strain>
    </source>
</reference>
<name>Q69PC2_ORYSJ</name>
<evidence type="ECO:0000256" key="1">
    <source>
        <dbReference type="SAM" id="MobiDB-lite"/>
    </source>
</evidence>
<dbReference type="Proteomes" id="UP000000763">
    <property type="component" value="Chromosome 9"/>
</dbReference>
<organism evidence="3 4">
    <name type="scientific">Oryza sativa subsp. japonica</name>
    <name type="common">Rice</name>
    <dbReference type="NCBI Taxonomy" id="39947"/>
    <lineage>
        <taxon>Eukaryota</taxon>
        <taxon>Viridiplantae</taxon>
        <taxon>Streptophyta</taxon>
        <taxon>Embryophyta</taxon>
        <taxon>Tracheophyta</taxon>
        <taxon>Spermatophyta</taxon>
        <taxon>Magnoliopsida</taxon>
        <taxon>Liliopsida</taxon>
        <taxon>Poales</taxon>
        <taxon>Poaceae</taxon>
        <taxon>BOP clade</taxon>
        <taxon>Oryzoideae</taxon>
        <taxon>Oryzeae</taxon>
        <taxon>Oryzinae</taxon>
        <taxon>Oryza</taxon>
        <taxon>Oryza sativa</taxon>
    </lineage>
</organism>
<feature type="compositionally biased region" description="Basic and acidic residues" evidence="1">
    <location>
        <begin position="1"/>
        <end position="12"/>
    </location>
</feature>
<accession>Q69PC2</accession>
<feature type="region of interest" description="Disordered" evidence="1">
    <location>
        <begin position="1"/>
        <end position="38"/>
    </location>
</feature>
<evidence type="ECO:0000313" key="2">
    <source>
        <dbReference type="EMBL" id="BAD33443.1"/>
    </source>
</evidence>
<reference evidence="3" key="2">
    <citation type="submission" date="2002-07" db="EMBL/GenBank/DDBJ databases">
        <title>Oryza sativa nipponbare(GA3) genomic DNA, chromosome 9, BAC clone:OJ1299_A11.</title>
        <authorList>
            <person name="Sasaki T."/>
            <person name="Matsumoto T."/>
            <person name="Hattori M."/>
            <person name="Sakaki Y."/>
            <person name="Katayose Y."/>
        </authorList>
    </citation>
    <scope>NUCLEOTIDE SEQUENCE</scope>
</reference>
<evidence type="ECO:0000313" key="3">
    <source>
        <dbReference type="EMBL" id="BAD33605.1"/>
    </source>
</evidence>
<reference evidence="4" key="3">
    <citation type="journal article" date="2005" name="Nature">
        <title>The map-based sequence of the rice genome.</title>
        <authorList>
            <consortium name="International rice genome sequencing project (IRGSP)"/>
            <person name="Matsumoto T."/>
            <person name="Wu J."/>
            <person name="Kanamori H."/>
            <person name="Katayose Y."/>
            <person name="Fujisawa M."/>
            <person name="Namiki N."/>
            <person name="Mizuno H."/>
            <person name="Yamamoto K."/>
            <person name="Antonio B.A."/>
            <person name="Baba T."/>
            <person name="Sakata K."/>
            <person name="Nagamura Y."/>
            <person name="Aoki H."/>
            <person name="Arikawa K."/>
            <person name="Arita K."/>
            <person name="Bito T."/>
            <person name="Chiden Y."/>
            <person name="Fujitsuka N."/>
            <person name="Fukunaka R."/>
            <person name="Hamada M."/>
            <person name="Harada C."/>
            <person name="Hayashi A."/>
            <person name="Hijishita S."/>
            <person name="Honda M."/>
            <person name="Hosokawa S."/>
            <person name="Ichikawa Y."/>
            <person name="Idonuma A."/>
            <person name="Iijima M."/>
            <person name="Ikeda M."/>
            <person name="Ikeno M."/>
            <person name="Ito K."/>
            <person name="Ito S."/>
            <person name="Ito T."/>
            <person name="Ito Y."/>
            <person name="Ito Y."/>
            <person name="Iwabuchi A."/>
            <person name="Kamiya K."/>
            <person name="Karasawa W."/>
            <person name="Kurita K."/>
            <person name="Katagiri S."/>
            <person name="Kikuta A."/>
            <person name="Kobayashi H."/>
            <person name="Kobayashi N."/>
            <person name="Machita K."/>
            <person name="Maehara T."/>
            <person name="Masukawa M."/>
            <person name="Mizubayashi T."/>
            <person name="Mukai Y."/>
            <person name="Nagasaki H."/>
            <person name="Nagata Y."/>
            <person name="Naito S."/>
            <person name="Nakashima M."/>
            <person name="Nakama Y."/>
            <person name="Nakamichi Y."/>
            <person name="Nakamura M."/>
            <person name="Meguro A."/>
            <person name="Negishi M."/>
            <person name="Ohta I."/>
            <person name="Ohta T."/>
            <person name="Okamoto M."/>
            <person name="Ono N."/>
            <person name="Saji S."/>
            <person name="Sakaguchi M."/>
            <person name="Sakai K."/>
            <person name="Shibata M."/>
            <person name="Shimokawa T."/>
            <person name="Song J."/>
            <person name="Takazaki Y."/>
            <person name="Terasawa K."/>
            <person name="Tsugane M."/>
            <person name="Tsuji K."/>
            <person name="Ueda S."/>
            <person name="Waki K."/>
            <person name="Yamagata H."/>
            <person name="Yamamoto M."/>
            <person name="Yamamoto S."/>
            <person name="Yamane H."/>
            <person name="Yoshiki S."/>
            <person name="Yoshihara R."/>
            <person name="Yukawa K."/>
            <person name="Zhong H."/>
            <person name="Yano M."/>
            <person name="Yuan Q."/>
            <person name="Ouyang S."/>
            <person name="Liu J."/>
            <person name="Jones K.M."/>
            <person name="Gansberger K."/>
            <person name="Moffat K."/>
            <person name="Hill J."/>
            <person name="Bera J."/>
            <person name="Fadrosh D."/>
            <person name="Jin S."/>
            <person name="Johri S."/>
            <person name="Kim M."/>
            <person name="Overton L."/>
            <person name="Reardon M."/>
            <person name="Tsitrin T."/>
            <person name="Vuong H."/>
            <person name="Weaver B."/>
            <person name="Ciecko A."/>
            <person name="Tallon L."/>
            <person name="Jackson J."/>
            <person name="Pai G."/>
            <person name="Aken S.V."/>
            <person name="Utterback T."/>
            <person name="Reidmuller S."/>
            <person name="Feldblyum T."/>
            <person name="Hsiao J."/>
            <person name="Zismann V."/>
            <person name="Iobst S."/>
            <person name="de Vazeille A.R."/>
            <person name="Buell C.R."/>
            <person name="Ying K."/>
            <person name="Li Y."/>
            <person name="Lu T."/>
            <person name="Huang Y."/>
            <person name="Zhao Q."/>
            <person name="Feng Q."/>
            <person name="Zhang L."/>
            <person name="Zhu J."/>
            <person name="Weng Q."/>
            <person name="Mu J."/>
            <person name="Lu Y."/>
            <person name="Fan D."/>
            <person name="Liu Y."/>
            <person name="Guan J."/>
            <person name="Zhang Y."/>
            <person name="Yu S."/>
            <person name="Liu X."/>
            <person name="Zhang Y."/>
            <person name="Hong G."/>
            <person name="Han B."/>
            <person name="Choisne N."/>
            <person name="Demange N."/>
            <person name="Orjeda G."/>
            <person name="Samain S."/>
            <person name="Cattolico L."/>
            <person name="Pelletier E."/>
            <person name="Couloux A."/>
            <person name="Segurens B."/>
            <person name="Wincker P."/>
            <person name="D'Hont A."/>
            <person name="Scarpelli C."/>
            <person name="Weissenbach J."/>
            <person name="Salanoubat M."/>
            <person name="Quetier F."/>
            <person name="Yu Y."/>
            <person name="Kim H.R."/>
            <person name="Rambo T."/>
            <person name="Currie J."/>
            <person name="Collura K."/>
            <person name="Luo M."/>
            <person name="Yang T."/>
            <person name="Ammiraju J.S.S."/>
            <person name="Engler F."/>
            <person name="Soderlund C."/>
            <person name="Wing R.A."/>
            <person name="Palmer L.E."/>
            <person name="de la Bastide M."/>
            <person name="Spiegel L."/>
            <person name="Nascimento L."/>
            <person name="Zutavern T."/>
            <person name="O'Shaughnessy A."/>
            <person name="Dike S."/>
            <person name="Dedhia N."/>
            <person name="Preston R."/>
            <person name="Balija V."/>
            <person name="McCombie W.R."/>
            <person name="Chow T."/>
            <person name="Chen H."/>
            <person name="Chung M."/>
            <person name="Chen C."/>
            <person name="Shaw J."/>
            <person name="Wu H."/>
            <person name="Hsiao K."/>
            <person name="Chao Y."/>
            <person name="Chu M."/>
            <person name="Cheng C."/>
            <person name="Hour A."/>
            <person name="Lee P."/>
            <person name="Lin S."/>
            <person name="Lin Y."/>
            <person name="Liou J."/>
            <person name="Liu S."/>
            <person name="Hsing Y."/>
            <person name="Raghuvanshi S."/>
            <person name="Mohanty A."/>
            <person name="Bharti A.K."/>
            <person name="Gaur A."/>
            <person name="Gupta V."/>
            <person name="Kumar D."/>
            <person name="Ravi V."/>
            <person name="Vij S."/>
            <person name="Kapur A."/>
            <person name="Khurana P."/>
            <person name="Khurana P."/>
            <person name="Khurana J.P."/>
            <person name="Tyagi A.K."/>
            <person name="Gaikwad K."/>
            <person name="Singh A."/>
            <person name="Dalal V."/>
            <person name="Srivastava S."/>
            <person name="Dixit A."/>
            <person name="Pal A.K."/>
            <person name="Ghazi I.A."/>
            <person name="Yadav M."/>
            <person name="Pandit A."/>
            <person name="Bhargava A."/>
            <person name="Sureshbabu K."/>
            <person name="Batra K."/>
            <person name="Sharma T.R."/>
            <person name="Mohapatra T."/>
            <person name="Singh N.K."/>
            <person name="Messing J."/>
            <person name="Nelson A.B."/>
            <person name="Fuks G."/>
            <person name="Kavchok S."/>
            <person name="Keizer G."/>
            <person name="Linton E."/>
            <person name="Llaca V."/>
            <person name="Song R."/>
            <person name="Tanyolac B."/>
            <person name="Young S."/>
            <person name="Ho-Il K."/>
            <person name="Hahn J.H."/>
            <person name="Sangsakoo G."/>
            <person name="Vanavichit A."/>
            <person name="de Mattos Luiz.A.T."/>
            <person name="Zimmer P.D."/>
            <person name="Malone G."/>
            <person name="Dellagostin O."/>
            <person name="de Oliveira A.C."/>
            <person name="Bevan M."/>
            <person name="Bancroft I."/>
            <person name="Minx P."/>
            <person name="Cordum H."/>
            <person name="Wilson R."/>
            <person name="Cheng Z."/>
            <person name="Jin W."/>
            <person name="Jiang J."/>
            <person name="Leong S.A."/>
            <person name="Iwama H."/>
            <person name="Gojobori T."/>
            <person name="Itoh T."/>
            <person name="Niimura Y."/>
            <person name="Fujii Y."/>
            <person name="Habara T."/>
            <person name="Sakai H."/>
            <person name="Sato Y."/>
            <person name="Wilson G."/>
            <person name="Kumar K."/>
            <person name="McCouch S."/>
            <person name="Juretic N."/>
            <person name="Hoen D."/>
            <person name="Wright S."/>
            <person name="Bruskiewich R."/>
            <person name="Bureau T."/>
            <person name="Miyao A."/>
            <person name="Hirochika H."/>
            <person name="Nishikawa T."/>
            <person name="Kadowaki K."/>
            <person name="Sugiura M."/>
            <person name="Burr B."/>
            <person name="Sasaki T."/>
        </authorList>
    </citation>
    <scope>NUCLEOTIDE SEQUENCE [LARGE SCALE GENOMIC DNA]</scope>
    <source>
        <strain evidence="4">cv. Nipponbare</strain>
    </source>
</reference>
<proteinExistence type="predicted"/>
<reference evidence="2" key="1">
    <citation type="submission" date="2002-06" db="EMBL/GenBank/DDBJ databases">
        <title>Oryza sativa nipponbare(GA3) genomic DNA, chromosome 9, PAC clone:P0418B08.</title>
        <authorList>
            <person name="Sasaki T."/>
            <person name="Matsumoto T."/>
            <person name="Katayose Y."/>
        </authorList>
    </citation>
    <scope>NUCLEOTIDE SEQUENCE</scope>
</reference>
<feature type="compositionally biased region" description="Basic and acidic residues" evidence="1">
    <location>
        <begin position="19"/>
        <end position="38"/>
    </location>
</feature>
<dbReference type="AlphaFoldDB" id="Q69PC2"/>
<dbReference type="EMBL" id="AP005420">
    <property type="protein sequence ID" value="BAD33443.1"/>
    <property type="molecule type" value="Genomic_DNA"/>
</dbReference>
<sequence>MAEQRAARERSGGRQGSARSREARGDDSGGKIGSRRWEVRVLDAATGAGQGQGHWEGAGVMP</sequence>
<gene>
    <name evidence="3" type="ORF">OJ1299_A11.11</name>
    <name evidence="2" type="ORF">P0418B08.43</name>
</gene>
<dbReference type="EMBL" id="AP005568">
    <property type="protein sequence ID" value="BAD33605.1"/>
    <property type="molecule type" value="Genomic_DNA"/>
</dbReference>